<sequence>MKEYLPRALADYGGILNAGLCLVHCAAGPVLWAWWSGSRGAEPAAYWDTVFLLVSGVLVAAATRRLVSWRLRVAFWAFLGLFAITVLLAGRWPELEMVQYAASFGLLGTHLLNLRHCRRCAGNSPGLV</sequence>
<dbReference type="InterPro" id="IPR004891">
    <property type="entry name" value="Mercury-R_MerC"/>
</dbReference>
<dbReference type="Pfam" id="PF03203">
    <property type="entry name" value="MerC"/>
    <property type="match status" value="1"/>
</dbReference>
<feature type="transmembrane region" description="Helical" evidence="1">
    <location>
        <begin position="98"/>
        <end position="114"/>
    </location>
</feature>
<keyword evidence="3" id="KW-1185">Reference proteome</keyword>
<evidence type="ECO:0000313" key="3">
    <source>
        <dbReference type="Proteomes" id="UP000831785"/>
    </source>
</evidence>
<evidence type="ECO:0000256" key="1">
    <source>
        <dbReference type="SAM" id="Phobius"/>
    </source>
</evidence>
<keyword evidence="1" id="KW-0812">Transmembrane</keyword>
<dbReference type="EMBL" id="CP095049">
    <property type="protein sequence ID" value="UOQ51134.1"/>
    <property type="molecule type" value="Genomic_DNA"/>
</dbReference>
<feature type="transmembrane region" description="Helical" evidence="1">
    <location>
        <begin position="12"/>
        <end position="32"/>
    </location>
</feature>
<gene>
    <name evidence="2" type="ORF">MUN80_15340</name>
</gene>
<keyword evidence="1" id="KW-1133">Transmembrane helix</keyword>
<evidence type="ECO:0000313" key="2">
    <source>
        <dbReference type="EMBL" id="UOQ51134.1"/>
    </source>
</evidence>
<reference evidence="2 3" key="1">
    <citation type="submission" date="2022-04" db="EMBL/GenBank/DDBJ databases">
        <title>Hymenobacter sp. isolated from the air.</title>
        <authorList>
            <person name="Won M."/>
            <person name="Lee C.-M."/>
            <person name="Woen H.-Y."/>
            <person name="Kwon S.-W."/>
        </authorList>
    </citation>
    <scope>NUCLEOTIDE SEQUENCE [LARGE SCALE GENOMIC DNA]</scope>
    <source>
        <strain evidence="3">5116 S-27</strain>
    </source>
</reference>
<keyword evidence="1" id="KW-0472">Membrane</keyword>
<proteinExistence type="predicted"/>
<dbReference type="RefSeq" id="WP_244714292.1">
    <property type="nucleotide sequence ID" value="NZ_CP095049.1"/>
</dbReference>
<name>A0ABY4F5D7_9BACT</name>
<dbReference type="Proteomes" id="UP000831785">
    <property type="component" value="Chromosome"/>
</dbReference>
<feature type="transmembrane region" description="Helical" evidence="1">
    <location>
        <begin position="44"/>
        <end position="61"/>
    </location>
</feature>
<protein>
    <submittedName>
        <fullName evidence="2">MerC domain-containing protein</fullName>
    </submittedName>
</protein>
<feature type="transmembrane region" description="Helical" evidence="1">
    <location>
        <begin position="73"/>
        <end position="92"/>
    </location>
</feature>
<accession>A0ABY4F5D7</accession>
<organism evidence="2 3">
    <name type="scientific">Hymenobacter cellulosivorans</name>
    <dbReference type="NCBI Taxonomy" id="2932249"/>
    <lineage>
        <taxon>Bacteria</taxon>
        <taxon>Pseudomonadati</taxon>
        <taxon>Bacteroidota</taxon>
        <taxon>Cytophagia</taxon>
        <taxon>Cytophagales</taxon>
        <taxon>Hymenobacteraceae</taxon>
        <taxon>Hymenobacter</taxon>
    </lineage>
</organism>